<reference evidence="4 5" key="1">
    <citation type="submission" date="2016-10" db="EMBL/GenBank/DDBJ databases">
        <authorList>
            <person name="de Groot N.N."/>
        </authorList>
    </citation>
    <scope>NUCLEOTIDE SEQUENCE [LARGE SCALE GENOMIC DNA]</scope>
    <source>
        <strain evidence="4 5">KH1P1</strain>
    </source>
</reference>
<evidence type="ECO:0000256" key="1">
    <source>
        <dbReference type="SAM" id="MobiDB-lite"/>
    </source>
</evidence>
<feature type="region of interest" description="Disordered" evidence="1">
    <location>
        <begin position="139"/>
        <end position="185"/>
    </location>
</feature>
<keyword evidence="2" id="KW-1133">Transmembrane helix</keyword>
<keyword evidence="5" id="KW-1185">Reference proteome</keyword>
<proteinExistence type="predicted"/>
<evidence type="ECO:0000259" key="3">
    <source>
        <dbReference type="Pfam" id="PF17032"/>
    </source>
</evidence>
<name>A0A1I0GMS4_9FIRM</name>
<feature type="domain" description="Zinc-ribbon 15" evidence="3">
    <location>
        <begin position="20"/>
        <end position="69"/>
    </location>
</feature>
<protein>
    <recommendedName>
        <fullName evidence="3">Zinc-ribbon 15 domain-containing protein</fullName>
    </recommendedName>
</protein>
<feature type="region of interest" description="Disordered" evidence="1">
    <location>
        <begin position="112"/>
        <end position="131"/>
    </location>
</feature>
<evidence type="ECO:0000313" key="5">
    <source>
        <dbReference type="Proteomes" id="UP000199820"/>
    </source>
</evidence>
<sequence>MFFIGGVNQGIQTLSYLRDILCPKCGKKARGDVYVIYWYFSFFFIPLFKWGKHYFVRMKCCHAVYEIDPVRGRALERGEDIDIDPEDLAFVGYMNGKNPIYGYGGMFGDEPDDTGRRDYSRQAENSACCPDGSCAAGRSDRNGQVSGAAVSSAGSSKEDGYGRTEKTEEPAETQDFSGNADTAGNADAAWDADTVWNTETENPAAGENRFGKGSSGTDNAEAEPEKSAIPDRIPRYCSTCGTELFEGMRICPKCGRKLNWYKTER</sequence>
<gene>
    <name evidence="4" type="ORF">SAMN04487771_10362</name>
</gene>
<dbReference type="Pfam" id="PF17032">
    <property type="entry name" value="Zn_ribbon_15"/>
    <property type="match status" value="1"/>
</dbReference>
<dbReference type="Proteomes" id="UP000199820">
    <property type="component" value="Unassembled WGS sequence"/>
</dbReference>
<dbReference type="STRING" id="1526.SAMN02910262_00976"/>
<dbReference type="EMBL" id="FOIL01000036">
    <property type="protein sequence ID" value="SET72298.1"/>
    <property type="molecule type" value="Genomic_DNA"/>
</dbReference>
<feature type="compositionally biased region" description="Low complexity" evidence="1">
    <location>
        <begin position="145"/>
        <end position="155"/>
    </location>
</feature>
<dbReference type="InterPro" id="IPR031493">
    <property type="entry name" value="Zinc_ribbon_15"/>
</dbReference>
<feature type="region of interest" description="Disordered" evidence="1">
    <location>
        <begin position="201"/>
        <end position="228"/>
    </location>
</feature>
<accession>A0A1I0GMS4</accession>
<evidence type="ECO:0000313" key="4">
    <source>
        <dbReference type="EMBL" id="SET72298.1"/>
    </source>
</evidence>
<feature type="transmembrane region" description="Helical" evidence="2">
    <location>
        <begin position="33"/>
        <end position="50"/>
    </location>
</feature>
<keyword evidence="2" id="KW-0812">Transmembrane</keyword>
<evidence type="ECO:0000256" key="2">
    <source>
        <dbReference type="SAM" id="Phobius"/>
    </source>
</evidence>
<keyword evidence="2" id="KW-0472">Membrane</keyword>
<dbReference type="OrthoDB" id="4377018at2"/>
<dbReference type="RefSeq" id="WP_074649939.1">
    <property type="nucleotide sequence ID" value="NZ_FOIL01000036.1"/>
</dbReference>
<organism evidence="4 5">
    <name type="scientific">[Clostridium] aminophilum</name>
    <dbReference type="NCBI Taxonomy" id="1526"/>
    <lineage>
        <taxon>Bacteria</taxon>
        <taxon>Bacillati</taxon>
        <taxon>Bacillota</taxon>
        <taxon>Clostridia</taxon>
        <taxon>Lachnospirales</taxon>
        <taxon>Lachnospiraceae</taxon>
    </lineage>
</organism>
<feature type="compositionally biased region" description="Basic and acidic residues" evidence="1">
    <location>
        <begin position="156"/>
        <end position="169"/>
    </location>
</feature>
<dbReference type="AlphaFoldDB" id="A0A1I0GMS4"/>